<comment type="caution">
    <text evidence="4">Lacks conserved residue(s) required for the propagation of feature annotation.</text>
</comment>
<gene>
    <name evidence="4" type="primary">mshD</name>
    <name evidence="6" type="ORF">FB470_002357</name>
</gene>
<dbReference type="GO" id="GO:0035447">
    <property type="term" value="F:mycothiol synthase activity"/>
    <property type="evidence" value="ECO:0007669"/>
    <property type="project" value="UniProtKB-EC"/>
</dbReference>
<dbReference type="PANTHER" id="PTHR43617">
    <property type="entry name" value="L-AMINO ACID N-ACETYLTRANSFERASE"/>
    <property type="match status" value="1"/>
</dbReference>
<reference evidence="6 7" key="1">
    <citation type="submission" date="2023-07" db="EMBL/GenBank/DDBJ databases">
        <title>Sequencing the genomes of 1000 actinobacteria strains.</title>
        <authorList>
            <person name="Klenk H.-P."/>
        </authorList>
    </citation>
    <scope>NUCLEOTIDE SEQUENCE [LARGE SCALE GENOMIC DNA]</scope>
    <source>
        <strain evidence="6 7">DSM 45805</strain>
    </source>
</reference>
<evidence type="ECO:0000256" key="3">
    <source>
        <dbReference type="ARBA" id="ARBA00023315"/>
    </source>
</evidence>
<dbReference type="SUPFAM" id="SSF55729">
    <property type="entry name" value="Acyl-CoA N-acyltransferases (Nat)"/>
    <property type="match status" value="1"/>
</dbReference>
<feature type="binding site" evidence="4">
    <location>
        <position position="235"/>
    </location>
    <ligand>
        <name>1D-myo-inositol 2-(L-cysteinylamino)-2-deoxy-alpha-D-glucopyranoside</name>
        <dbReference type="ChEBI" id="CHEBI:58887"/>
    </ligand>
</feature>
<protein>
    <recommendedName>
        <fullName evidence="4">Mycothiol acetyltransferase</fullName>
        <shortName evidence="4">MSH acetyltransferase</shortName>
        <ecNumber evidence="4">2.3.1.189</ecNumber>
    </recommendedName>
    <alternativeName>
        <fullName evidence="4">Mycothiol synthase</fullName>
    </alternativeName>
</protein>
<proteinExistence type="inferred from homology"/>
<evidence type="ECO:0000256" key="2">
    <source>
        <dbReference type="ARBA" id="ARBA00022737"/>
    </source>
</evidence>
<feature type="binding site" evidence="4">
    <location>
        <begin position="78"/>
        <end position="80"/>
    </location>
    <ligand>
        <name>acetyl-CoA</name>
        <dbReference type="ChEBI" id="CHEBI:57288"/>
        <label>1</label>
    </ligand>
</feature>
<feature type="binding site" evidence="4">
    <location>
        <position position="273"/>
    </location>
    <ligand>
        <name>1D-myo-inositol 2-(L-cysteinylamino)-2-deoxy-alpha-D-glucopyranoside</name>
        <dbReference type="ChEBI" id="CHEBI:58887"/>
    </ligand>
</feature>
<feature type="binding site" evidence="4">
    <location>
        <position position="179"/>
    </location>
    <ligand>
        <name>1D-myo-inositol 2-(L-cysteinylamino)-2-deoxy-alpha-D-glucopyranoside</name>
        <dbReference type="ChEBI" id="CHEBI:58887"/>
    </ligand>
</feature>
<keyword evidence="1 4" id="KW-0808">Transferase</keyword>
<evidence type="ECO:0000313" key="7">
    <source>
        <dbReference type="Proteomes" id="UP001229651"/>
    </source>
</evidence>
<feature type="domain" description="N-acetyltransferase" evidence="5">
    <location>
        <begin position="8"/>
        <end position="155"/>
    </location>
</feature>
<keyword evidence="7" id="KW-1185">Reference proteome</keyword>
<feature type="binding site" evidence="4">
    <location>
        <position position="219"/>
    </location>
    <ligand>
        <name>1D-myo-inositol 2-(L-cysteinylamino)-2-deoxy-alpha-D-glucopyranoside</name>
        <dbReference type="ChEBI" id="CHEBI:58887"/>
    </ligand>
</feature>
<comment type="caution">
    <text evidence="6">The sequence shown here is derived from an EMBL/GenBank/DDBJ whole genome shotgun (WGS) entry which is preliminary data.</text>
</comment>
<dbReference type="PIRSF" id="PIRSF021524">
    <property type="entry name" value="MSH_acetyltransferase"/>
    <property type="match status" value="1"/>
</dbReference>
<feature type="domain" description="N-acetyltransferase" evidence="5">
    <location>
        <begin position="152"/>
        <end position="301"/>
    </location>
</feature>
<feature type="binding site" evidence="4">
    <location>
        <begin position="239"/>
        <end position="241"/>
    </location>
    <ligand>
        <name>acetyl-CoA</name>
        <dbReference type="ChEBI" id="CHEBI:57288"/>
        <label>2</label>
    </ligand>
</feature>
<evidence type="ECO:0000256" key="1">
    <source>
        <dbReference type="ARBA" id="ARBA00022679"/>
    </source>
</evidence>
<dbReference type="PANTHER" id="PTHR43617:SF31">
    <property type="entry name" value="MYCOTHIOL ACETYLTRANSFERASE"/>
    <property type="match status" value="1"/>
</dbReference>
<dbReference type="NCBIfam" id="TIGR03448">
    <property type="entry name" value="mycothiol_MshD"/>
    <property type="match status" value="1"/>
</dbReference>
<evidence type="ECO:0000259" key="5">
    <source>
        <dbReference type="PROSITE" id="PS51186"/>
    </source>
</evidence>
<dbReference type="PROSITE" id="PS51186">
    <property type="entry name" value="GNAT"/>
    <property type="match status" value="2"/>
</dbReference>
<comment type="similarity">
    <text evidence="4">Belongs to the acetyltransferase family. MshD subfamily.</text>
</comment>
<accession>A0ABU0EST7</accession>
<sequence length="301" mass="32983">MLTLVWADELDENTTREVRELLLAAREADGRPDLPPDGSLPGEFAHGPHLLARADGVLAGYAHLDVSGDAFGRQVAELIVRPDHRRQGVGSEMLSALVDRAGEATLRLWAHGDHPGAAAIAERAGFSRARELLIMRTPVDPDWPEPRLPEGVTLRTFVPGRDEQAVIEVNARAFDWHPEQGRLTVGDLRAEEAEDWFDPDGFFLAEDSAGKLLGFHWTKVHPANPRRFGGEETGEVYVVGVDPGAQGGGLGKALTLAGLRYLRDRGLPQVILYVEGDNAPAIAVYSRLGFTRHEVDVQYER</sequence>
<name>A0ABU0EST7_9PSEU</name>
<dbReference type="InterPro" id="IPR000182">
    <property type="entry name" value="GNAT_dom"/>
</dbReference>
<keyword evidence="2 4" id="KW-0677">Repeat</keyword>
<dbReference type="Pfam" id="PF00583">
    <property type="entry name" value="Acetyltransf_1"/>
    <property type="match status" value="2"/>
</dbReference>
<comment type="subunit">
    <text evidence="4">Monomer.</text>
</comment>
<dbReference type="EC" id="2.3.1.189" evidence="4"/>
<comment type="catalytic activity">
    <reaction evidence="4">
        <text>1D-myo-inositol 2-(L-cysteinylamino)-2-deoxy-alpha-D-glucopyranoside + acetyl-CoA = mycothiol + CoA + H(+)</text>
        <dbReference type="Rhea" id="RHEA:26172"/>
        <dbReference type="ChEBI" id="CHEBI:15378"/>
        <dbReference type="ChEBI" id="CHEBI:16768"/>
        <dbReference type="ChEBI" id="CHEBI:57287"/>
        <dbReference type="ChEBI" id="CHEBI:57288"/>
        <dbReference type="ChEBI" id="CHEBI:58887"/>
        <dbReference type="EC" id="2.3.1.189"/>
    </reaction>
</comment>
<dbReference type="RefSeq" id="WP_306991055.1">
    <property type="nucleotide sequence ID" value="NZ_JAUSUT010000001.1"/>
</dbReference>
<keyword evidence="3 4" id="KW-0012">Acyltransferase</keyword>
<organism evidence="6 7">
    <name type="scientific">Amycolatopsis thermophila</name>
    <dbReference type="NCBI Taxonomy" id="206084"/>
    <lineage>
        <taxon>Bacteria</taxon>
        <taxon>Bacillati</taxon>
        <taxon>Actinomycetota</taxon>
        <taxon>Actinomycetes</taxon>
        <taxon>Pseudonocardiales</taxon>
        <taxon>Pseudonocardiaceae</taxon>
        <taxon>Amycolatopsis</taxon>
    </lineage>
</organism>
<dbReference type="EMBL" id="JAUSUT010000001">
    <property type="protein sequence ID" value="MDQ0378363.1"/>
    <property type="molecule type" value="Genomic_DNA"/>
</dbReference>
<dbReference type="HAMAP" id="MF_01698">
    <property type="entry name" value="MshD"/>
    <property type="match status" value="1"/>
</dbReference>
<evidence type="ECO:0000313" key="6">
    <source>
        <dbReference type="EMBL" id="MDQ0378363.1"/>
    </source>
</evidence>
<dbReference type="InterPro" id="IPR017813">
    <property type="entry name" value="Mycothiol_AcTrfase"/>
</dbReference>
<dbReference type="InterPro" id="IPR050276">
    <property type="entry name" value="MshD_Acetyltransferase"/>
</dbReference>
<dbReference type="InterPro" id="IPR016181">
    <property type="entry name" value="Acyl_CoA_acyltransferase"/>
</dbReference>
<dbReference type="CDD" id="cd04301">
    <property type="entry name" value="NAT_SF"/>
    <property type="match status" value="2"/>
</dbReference>
<dbReference type="Proteomes" id="UP001229651">
    <property type="component" value="Unassembled WGS sequence"/>
</dbReference>
<comment type="function">
    <text evidence="4">Catalyzes the transfer of acetyl from acetyl-CoA to desacetylmycothiol (Cys-GlcN-Ins) to form mycothiol.</text>
</comment>
<dbReference type="Gene3D" id="3.40.630.30">
    <property type="match status" value="1"/>
</dbReference>
<evidence type="ECO:0000256" key="4">
    <source>
        <dbReference type="HAMAP-Rule" id="MF_01698"/>
    </source>
</evidence>
<feature type="binding site" evidence="4">
    <location>
        <begin position="86"/>
        <end position="91"/>
    </location>
    <ligand>
        <name>acetyl-CoA</name>
        <dbReference type="ChEBI" id="CHEBI:57288"/>
        <label>1</label>
    </ligand>
</feature>
<feature type="binding site" evidence="4">
    <location>
        <begin position="246"/>
        <end position="252"/>
    </location>
    <ligand>
        <name>acetyl-CoA</name>
        <dbReference type="ChEBI" id="CHEBI:57288"/>
        <label>2</label>
    </ligand>
</feature>